<sequence length="446" mass="51011">MEAPSNETFLKLERPIHTSLLHEFGAGAPCNGCSKCPGLNLHYWRKICTACFCKLDDHDIPKHNHKDCDIVICSLFGSKHPHNNFVSENYSTLRHASRDWSTLDGSESNASVQTALGPEIPFQTIFRRDSTTTATSATTSIGAENARSVEYSWQPPVILAANNDTTKMKEEQTQTIPTTTTIDVNKNEEAKRNFDQLISEAKEKHFGIAKAVQCDFGTTDSHFPHSDAIHTKPQQEHVQHSSTNIEEYESRIKIIDKKCCEKCGDRLKSGEIGIMTPHGKDKEIFHQDCFRCSDCDKLLSDLLYFFKDEKYLCGRHFGDSNFPRCCACDELILTREYTEANGQSFHNEHFCCSRCDIPLGGMKYVQVENEQLCFECHNKYFSHQCNTCKKMIQPDETKLSHKGTFWHNKLDCFRCAKCNIPLVNRKFIFKHEKTFCSYECKTNFIV</sequence>
<organism evidence="1 2">
    <name type="scientific">Panagrolaimus sp. PS1159</name>
    <dbReference type="NCBI Taxonomy" id="55785"/>
    <lineage>
        <taxon>Eukaryota</taxon>
        <taxon>Metazoa</taxon>
        <taxon>Ecdysozoa</taxon>
        <taxon>Nematoda</taxon>
        <taxon>Chromadorea</taxon>
        <taxon>Rhabditida</taxon>
        <taxon>Tylenchina</taxon>
        <taxon>Panagrolaimomorpha</taxon>
        <taxon>Panagrolaimoidea</taxon>
        <taxon>Panagrolaimidae</taxon>
        <taxon>Panagrolaimus</taxon>
    </lineage>
</organism>
<protein>
    <submittedName>
        <fullName evidence="2">LIM zinc-binding domain-containing protein</fullName>
    </submittedName>
</protein>
<name>A0AC35FF20_9BILA</name>
<evidence type="ECO:0000313" key="1">
    <source>
        <dbReference type="Proteomes" id="UP000887580"/>
    </source>
</evidence>
<accession>A0AC35FF20</accession>
<proteinExistence type="predicted"/>
<dbReference type="Proteomes" id="UP000887580">
    <property type="component" value="Unplaced"/>
</dbReference>
<dbReference type="WBParaSite" id="PS1159_v2.g16837.t1">
    <property type="protein sequence ID" value="PS1159_v2.g16837.t1"/>
    <property type="gene ID" value="PS1159_v2.g16837"/>
</dbReference>
<reference evidence="2" key="1">
    <citation type="submission" date="2022-11" db="UniProtKB">
        <authorList>
            <consortium name="WormBaseParasite"/>
        </authorList>
    </citation>
    <scope>IDENTIFICATION</scope>
</reference>
<evidence type="ECO:0000313" key="2">
    <source>
        <dbReference type="WBParaSite" id="PS1159_v2.g16837.t1"/>
    </source>
</evidence>